<accession>A0A804IKK9</accession>
<reference evidence="3" key="1">
    <citation type="submission" date="2021-03" db="EMBL/GenBank/DDBJ databases">
        <authorList>
            <consortium name="Genoscope - CEA"/>
            <person name="William W."/>
        </authorList>
    </citation>
    <scope>NUCLEOTIDE SEQUENCE</scope>
    <source>
        <strain evidence="3">Doubled-haploid Pahang</strain>
    </source>
</reference>
<dbReference type="PANTHER" id="PTHR32343:SF29">
    <property type="entry name" value="RNA-BINDING (RRM_RBD_RNP MOTIFS) FAMILY PROTEIN"/>
    <property type="match status" value="1"/>
</dbReference>
<dbReference type="GO" id="GO:0003723">
    <property type="term" value="F:RNA binding"/>
    <property type="evidence" value="ECO:0007669"/>
    <property type="project" value="UniProtKB-UniRule"/>
</dbReference>
<feature type="domain" description="RRM" evidence="2">
    <location>
        <begin position="37"/>
        <end position="111"/>
    </location>
</feature>
<dbReference type="InterPro" id="IPR035979">
    <property type="entry name" value="RBD_domain_sf"/>
</dbReference>
<organism evidence="4 5">
    <name type="scientific">Musa acuminata subsp. malaccensis</name>
    <name type="common">Wild banana</name>
    <name type="synonym">Musa malaccensis</name>
    <dbReference type="NCBI Taxonomy" id="214687"/>
    <lineage>
        <taxon>Eukaryota</taxon>
        <taxon>Viridiplantae</taxon>
        <taxon>Streptophyta</taxon>
        <taxon>Embryophyta</taxon>
        <taxon>Tracheophyta</taxon>
        <taxon>Spermatophyta</taxon>
        <taxon>Magnoliopsida</taxon>
        <taxon>Liliopsida</taxon>
        <taxon>Zingiberales</taxon>
        <taxon>Musaceae</taxon>
        <taxon>Musa</taxon>
    </lineage>
</organism>
<dbReference type="Gramene" id="Ma04_t03440.1">
    <property type="protein sequence ID" value="Ma04_p03440.1"/>
    <property type="gene ID" value="Ma04_g03440"/>
</dbReference>
<evidence type="ECO:0000256" key="1">
    <source>
        <dbReference type="PROSITE-ProRule" id="PRU00176"/>
    </source>
</evidence>
<dbReference type="SUPFAM" id="SSF54928">
    <property type="entry name" value="RNA-binding domain, RBD"/>
    <property type="match status" value="1"/>
</dbReference>
<dbReference type="InterPro" id="IPR000504">
    <property type="entry name" value="RRM_dom"/>
</dbReference>
<name>A0A804IKK9_MUSAM</name>
<dbReference type="EMBL" id="HG996469">
    <property type="protein sequence ID" value="CAG1841084.1"/>
    <property type="molecule type" value="Genomic_DNA"/>
</dbReference>
<dbReference type="Gene3D" id="3.30.70.330">
    <property type="match status" value="1"/>
</dbReference>
<dbReference type="PROSITE" id="PS50102">
    <property type="entry name" value="RRM"/>
    <property type="match status" value="1"/>
</dbReference>
<evidence type="ECO:0000313" key="5">
    <source>
        <dbReference type="Proteomes" id="UP000012960"/>
    </source>
</evidence>
<keyword evidence="1" id="KW-0694">RNA-binding</keyword>
<proteinExistence type="predicted"/>
<dbReference type="PANTHER" id="PTHR32343">
    <property type="entry name" value="SERINE/ARGININE-RICH SPLICING FACTOR"/>
    <property type="match status" value="1"/>
</dbReference>
<dbReference type="InterPro" id="IPR012677">
    <property type="entry name" value="Nucleotide-bd_a/b_plait_sf"/>
</dbReference>
<gene>
    <name evidence="3" type="ORF">GSMUA_108780.1</name>
</gene>
<sequence length="183" mass="20557">MLRCDELLGYQCLRHLNCKVYGYCGTELFSLIFSQVKTVKISNISLSASQRDIQEFFCFSGDIDYVENLKCKENSQLAYVTFRDSQGAETAMPLTGATIVDLSVNVTPVEKYKLPPEAYRHKLVSPTISLFLSDPSPTNAAVKKAKDVIRSMLARALFSVRTHYSEPNPLTSSTNSYPLPRQR</sequence>
<reference evidence="4" key="2">
    <citation type="submission" date="2021-05" db="UniProtKB">
        <authorList>
            <consortium name="EnsemblPlants"/>
        </authorList>
    </citation>
    <scope>IDENTIFICATION</scope>
    <source>
        <strain evidence="4">subsp. malaccensis</strain>
    </source>
</reference>
<evidence type="ECO:0000313" key="4">
    <source>
        <dbReference type="EnsemblPlants" id="Ma04_p03440.1"/>
    </source>
</evidence>
<dbReference type="Proteomes" id="UP000012960">
    <property type="component" value="Unplaced"/>
</dbReference>
<protein>
    <submittedName>
        <fullName evidence="3">(wild Malaysian banana) hypothetical protein</fullName>
    </submittedName>
</protein>
<dbReference type="EnsemblPlants" id="Ma04_t03440.1">
    <property type="protein sequence ID" value="Ma04_p03440.1"/>
    <property type="gene ID" value="Ma04_g03440"/>
</dbReference>
<dbReference type="AlphaFoldDB" id="A0A804IKK9"/>
<keyword evidence="5" id="KW-1185">Reference proteome</keyword>
<dbReference type="InParanoid" id="A0A804IKK9"/>
<evidence type="ECO:0000259" key="2">
    <source>
        <dbReference type="PROSITE" id="PS50102"/>
    </source>
</evidence>
<evidence type="ECO:0000313" key="3">
    <source>
        <dbReference type="EMBL" id="CAG1841084.1"/>
    </source>
</evidence>